<evidence type="ECO:0000313" key="1">
    <source>
        <dbReference type="EMBL" id="KAK3249093.1"/>
    </source>
</evidence>
<dbReference type="Proteomes" id="UP001190700">
    <property type="component" value="Unassembled WGS sequence"/>
</dbReference>
<name>A0AAE0C7D9_9CHLO</name>
<protein>
    <submittedName>
        <fullName evidence="1">Uncharacterized protein</fullName>
    </submittedName>
</protein>
<dbReference type="EMBL" id="LGRX02027588">
    <property type="protein sequence ID" value="KAK3249093.1"/>
    <property type="molecule type" value="Genomic_DNA"/>
</dbReference>
<evidence type="ECO:0000313" key="2">
    <source>
        <dbReference type="Proteomes" id="UP001190700"/>
    </source>
</evidence>
<comment type="caution">
    <text evidence="1">The sequence shown here is derived from an EMBL/GenBank/DDBJ whole genome shotgun (WGS) entry which is preliminary data.</text>
</comment>
<sequence>MDSGRLTIAIEAVSWFQANYGSHPLVDRVCCYMLCAALCPRLHTVVLSERPYSDSLVPQLGGAIAYHPSVERGVPPTVAVLAQDLSRCCGVEYDLACDQLMRCNTLVAEGFVALNVDPLGIDSQKSVRVQGEAFVCKCKMIDLLRACIGASSSDRVSLVCLGSSASAVGSAVHSSLSGRQGGQGAGVVAGFCPAVACAVG</sequence>
<gene>
    <name evidence="1" type="ORF">CYMTET_41468</name>
</gene>
<proteinExistence type="predicted"/>
<dbReference type="AlphaFoldDB" id="A0AAE0C7D9"/>
<accession>A0AAE0C7D9</accession>
<reference evidence="1 2" key="1">
    <citation type="journal article" date="2015" name="Genome Biol. Evol.">
        <title>Comparative Genomics of a Bacterivorous Green Alga Reveals Evolutionary Causalities and Consequences of Phago-Mixotrophic Mode of Nutrition.</title>
        <authorList>
            <person name="Burns J.A."/>
            <person name="Paasch A."/>
            <person name="Narechania A."/>
            <person name="Kim E."/>
        </authorList>
    </citation>
    <scope>NUCLEOTIDE SEQUENCE [LARGE SCALE GENOMIC DNA]</scope>
    <source>
        <strain evidence="1 2">PLY_AMNH</strain>
    </source>
</reference>
<keyword evidence="2" id="KW-1185">Reference proteome</keyword>
<organism evidence="1 2">
    <name type="scientific">Cymbomonas tetramitiformis</name>
    <dbReference type="NCBI Taxonomy" id="36881"/>
    <lineage>
        <taxon>Eukaryota</taxon>
        <taxon>Viridiplantae</taxon>
        <taxon>Chlorophyta</taxon>
        <taxon>Pyramimonadophyceae</taxon>
        <taxon>Pyramimonadales</taxon>
        <taxon>Pyramimonadaceae</taxon>
        <taxon>Cymbomonas</taxon>
    </lineage>
</organism>